<reference evidence="6 8" key="1">
    <citation type="submission" date="2015-11" db="EMBL/GenBank/DDBJ databases">
        <title>Genomic analysis of 38 Legionella species identifies large and diverse effector repertoires.</title>
        <authorList>
            <person name="Burstein D."/>
            <person name="Amaro F."/>
            <person name="Zusman T."/>
            <person name="Lifshitz Z."/>
            <person name="Cohen O."/>
            <person name="Gilbert J.A."/>
            <person name="Pupko T."/>
            <person name="Shuman H.A."/>
            <person name="Segal G."/>
        </authorList>
    </citation>
    <scope>NUCLEOTIDE SEQUENCE [LARGE SCALE GENOMIC DNA]</scope>
    <source>
        <strain evidence="6 8">JA-26-G1-E2</strain>
    </source>
</reference>
<dbReference type="Proteomes" id="UP000054715">
    <property type="component" value="Unassembled WGS sequence"/>
</dbReference>
<dbReference type="EC" id="2.6.1.39" evidence="6"/>
<dbReference type="InterPro" id="IPR015422">
    <property type="entry name" value="PyrdxlP-dep_Trfase_small"/>
</dbReference>
<evidence type="ECO:0000259" key="5">
    <source>
        <dbReference type="Pfam" id="PF00155"/>
    </source>
</evidence>
<dbReference type="GO" id="GO:0047536">
    <property type="term" value="F:2-aminoadipate transaminase activity"/>
    <property type="evidence" value="ECO:0007669"/>
    <property type="project" value="UniProtKB-EC"/>
</dbReference>
<dbReference type="RefSeq" id="WP_058449456.1">
    <property type="nucleotide sequence ID" value="NZ_CAAAJF010000005.1"/>
</dbReference>
<evidence type="ECO:0000256" key="1">
    <source>
        <dbReference type="ARBA" id="ARBA00001933"/>
    </source>
</evidence>
<evidence type="ECO:0000313" key="9">
    <source>
        <dbReference type="Proteomes" id="UP000093336"/>
    </source>
</evidence>
<evidence type="ECO:0000256" key="3">
    <source>
        <dbReference type="ARBA" id="ARBA00022679"/>
    </source>
</evidence>
<keyword evidence="2 6" id="KW-0032">Aminotransferase</keyword>
<evidence type="ECO:0000313" key="6">
    <source>
        <dbReference type="EMBL" id="KTD07256.1"/>
    </source>
</evidence>
<dbReference type="EMBL" id="LNYG01000013">
    <property type="protein sequence ID" value="KTD07256.1"/>
    <property type="molecule type" value="Genomic_DNA"/>
</dbReference>
<dbReference type="SUPFAM" id="SSF53383">
    <property type="entry name" value="PLP-dependent transferases"/>
    <property type="match status" value="1"/>
</dbReference>
<dbReference type="InterPro" id="IPR050859">
    <property type="entry name" value="Class-I_PLP-dep_aminotransf"/>
</dbReference>
<comment type="cofactor">
    <cofactor evidence="1">
        <name>pyridoxal 5'-phosphate</name>
        <dbReference type="ChEBI" id="CHEBI:597326"/>
    </cofactor>
</comment>
<keyword evidence="3 6" id="KW-0808">Transferase</keyword>
<dbReference type="EMBL" id="LYOZ01000018">
    <property type="protein sequence ID" value="OCH97995.1"/>
    <property type="molecule type" value="Genomic_DNA"/>
</dbReference>
<feature type="domain" description="Aminotransferase class I/classII large" evidence="5">
    <location>
        <begin position="22"/>
        <end position="361"/>
    </location>
</feature>
<name>A0A0W0UHC5_9GAMM</name>
<reference evidence="7 9" key="2">
    <citation type="submission" date="2016-05" db="EMBL/GenBank/DDBJ databases">
        <authorList>
            <person name="Prochazka B."/>
            <person name="Indra A."/>
            <person name="Hasenberger P."/>
            <person name="Blaschitz M."/>
            <person name="Wagner L."/>
            <person name="Wewalka G."/>
            <person name="Sorschag S."/>
            <person name="Schmid D."/>
            <person name="Ruppitsch W."/>
        </authorList>
    </citation>
    <scope>NUCLEOTIDE SEQUENCE [LARGE SCALE GENOMIC DNA]</scope>
    <source>
        <strain evidence="7 9">974010_12</strain>
    </source>
</reference>
<comment type="caution">
    <text evidence="6">The sequence shown here is derived from an EMBL/GenBank/DDBJ whole genome shotgun (WGS) entry which is preliminary data.</text>
</comment>
<proteinExistence type="predicted"/>
<dbReference type="PATRIC" id="fig|455.5.peg.1533"/>
<dbReference type="OrthoDB" id="9804020at2"/>
<gene>
    <name evidence="6" type="primary">lysN</name>
    <name evidence="7" type="ORF">A8135_01875</name>
    <name evidence="6" type="ORF">Ljam_1451</name>
</gene>
<dbReference type="GO" id="GO:0030170">
    <property type="term" value="F:pyridoxal phosphate binding"/>
    <property type="evidence" value="ECO:0007669"/>
    <property type="project" value="InterPro"/>
</dbReference>
<dbReference type="PANTHER" id="PTHR42790:SF19">
    <property type="entry name" value="KYNURENINE_ALPHA-AMINOADIPATE AMINOTRANSFERASE, MITOCHONDRIAL"/>
    <property type="match status" value="1"/>
</dbReference>
<dbReference type="InterPro" id="IPR015421">
    <property type="entry name" value="PyrdxlP-dep_Trfase_major"/>
</dbReference>
<evidence type="ECO:0000256" key="4">
    <source>
        <dbReference type="ARBA" id="ARBA00022898"/>
    </source>
</evidence>
<dbReference type="Gene3D" id="3.40.640.10">
    <property type="entry name" value="Type I PLP-dependent aspartate aminotransferase-like (Major domain)"/>
    <property type="match status" value="1"/>
</dbReference>
<keyword evidence="4" id="KW-0663">Pyridoxal phosphate</keyword>
<dbReference type="AlphaFoldDB" id="A0A0W0UHC5"/>
<evidence type="ECO:0000313" key="7">
    <source>
        <dbReference type="EMBL" id="OCH97995.1"/>
    </source>
</evidence>
<organism evidence="6 8">
    <name type="scientific">Legionella jamestowniensis</name>
    <dbReference type="NCBI Taxonomy" id="455"/>
    <lineage>
        <taxon>Bacteria</taxon>
        <taxon>Pseudomonadati</taxon>
        <taxon>Pseudomonadota</taxon>
        <taxon>Gammaproteobacteria</taxon>
        <taxon>Legionellales</taxon>
        <taxon>Legionellaceae</taxon>
        <taxon>Legionella</taxon>
    </lineage>
</organism>
<evidence type="ECO:0000256" key="2">
    <source>
        <dbReference type="ARBA" id="ARBA00022576"/>
    </source>
</evidence>
<dbReference type="STRING" id="455.Ljam_1451"/>
<dbReference type="Proteomes" id="UP000093336">
    <property type="component" value="Unassembled WGS sequence"/>
</dbReference>
<dbReference type="PANTHER" id="PTHR42790">
    <property type="entry name" value="AMINOTRANSFERASE"/>
    <property type="match status" value="1"/>
</dbReference>
<evidence type="ECO:0000313" key="8">
    <source>
        <dbReference type="Proteomes" id="UP000054715"/>
    </source>
</evidence>
<dbReference type="Gene3D" id="3.90.1150.10">
    <property type="entry name" value="Aspartate Aminotransferase, domain 1"/>
    <property type="match status" value="1"/>
</dbReference>
<dbReference type="GO" id="GO:1901605">
    <property type="term" value="P:alpha-amino acid metabolic process"/>
    <property type="evidence" value="ECO:0007669"/>
    <property type="project" value="TreeGrafter"/>
</dbReference>
<dbReference type="CDD" id="cd00609">
    <property type="entry name" value="AAT_like"/>
    <property type="match status" value="1"/>
</dbReference>
<dbReference type="Pfam" id="PF00155">
    <property type="entry name" value="Aminotran_1_2"/>
    <property type="match status" value="1"/>
</dbReference>
<dbReference type="InterPro" id="IPR004839">
    <property type="entry name" value="Aminotransferase_I/II_large"/>
</dbReference>
<dbReference type="InterPro" id="IPR015424">
    <property type="entry name" value="PyrdxlP-dep_Trfase"/>
</dbReference>
<protein>
    <submittedName>
        <fullName evidence="6">2-aminoadipate transaminase</fullName>
        <ecNumber evidence="6">2.6.1.39</ecNumber>
    </submittedName>
</protein>
<sequence>MMNERIQPLEIQKYVKLSQRNDVISFAAGLPDLSVMPLEALKEAYSQLSVENSKSFQYQAPNEALKLKIQKMMISQAVPCDLEEILITGGAQQAIYLTANLFLKPKASLMIEEFVYPGFLQIANMFDLNYLPIPSIFNCGLDLNYLEMLLKTRKPLPFLYVVCNGHNPLGLTLDTQIRKALAGLAEKYNFIIVEDDPYGYLSFTDEQFLPMRAYTKNAIYIGSFSKTIAPAIRVGWIVAEKSIIQKLQQLKDMSDLYCSNPNHLALNTILNNYSIEEITYPQIKHYKNKLEYMAKALDEYMDIPFRYVMPKHGMFIWLELPNTHVQLSHEAVFKQSNVLYIPESAFLVGKPTGRQAIRLSFTYPTLDEISLGIQKLSAAIQCCHSKA</sequence>
<keyword evidence="9" id="KW-1185">Reference proteome</keyword>
<accession>A0A0W0UHC5</accession>